<dbReference type="InterPro" id="IPR003339">
    <property type="entry name" value="ABC/ECF_trnsptr_transmembrane"/>
</dbReference>
<keyword evidence="3 5" id="KW-1133">Transmembrane helix</keyword>
<evidence type="ECO:0000256" key="1">
    <source>
        <dbReference type="ARBA" id="ARBA00004141"/>
    </source>
</evidence>
<keyword evidence="4 5" id="KW-0472">Membrane</keyword>
<feature type="transmembrane region" description="Helical" evidence="5">
    <location>
        <begin position="220"/>
        <end position="239"/>
    </location>
</feature>
<evidence type="ECO:0000256" key="4">
    <source>
        <dbReference type="ARBA" id="ARBA00023136"/>
    </source>
</evidence>
<dbReference type="STRING" id="459349.CLOAM1354"/>
<evidence type="ECO:0000256" key="3">
    <source>
        <dbReference type="ARBA" id="ARBA00022989"/>
    </source>
</evidence>
<evidence type="ECO:0000256" key="5">
    <source>
        <dbReference type="SAM" id="Phobius"/>
    </source>
</evidence>
<name>B0VJU5_CLOAI</name>
<reference evidence="6 7" key="1">
    <citation type="journal article" date="2008" name="J. Bacteriol.">
        <title>'Candidatus Cloacamonas acidaminovorans': genome sequence reconstruction provides a first glimpse of a new bacterial division.</title>
        <authorList>
            <person name="Pelletier E."/>
            <person name="Kreimeyer A."/>
            <person name="Bocs S."/>
            <person name="Rouy Z."/>
            <person name="Gyapay G."/>
            <person name="Chouari R."/>
            <person name="Riviere D."/>
            <person name="Ganesan A."/>
            <person name="Daegelen P."/>
            <person name="Sghir A."/>
            <person name="Cohen G.N."/>
            <person name="Medigue C."/>
            <person name="Weissenbach J."/>
            <person name="Le Paslier D."/>
        </authorList>
    </citation>
    <scope>NUCLEOTIDE SEQUENCE [LARGE SCALE GENOMIC DNA]</scope>
    <source>
        <strain evidence="7">Evry</strain>
    </source>
</reference>
<dbReference type="PANTHER" id="PTHR33514:SF13">
    <property type="entry name" value="PROTEIN ABCI12, CHLOROPLASTIC"/>
    <property type="match status" value="1"/>
</dbReference>
<sequence>MKKSSLHPLTHILMALLLSTFVFIAKKPVSLLCLTILALLYAVWRMENGWQKVFKTLWHTLPFLLVLAFFQIVFRRTGTLLWSYGILKISEEGVLISLQLTLRLLTVIYCAKALAVMDYTEFSKAFSAIRLPEELSFMLSYAIHLVPKFLGQLKGFVTGLKLRGIDAAGLSFSKRLRVYKQLSITALAELIRSSETAAIALELRGFRSEGKRSKLHRQKFSYRDLLCLLFFSVLVIIVTRI</sequence>
<evidence type="ECO:0000313" key="6">
    <source>
        <dbReference type="EMBL" id="CAO81208.1"/>
    </source>
</evidence>
<evidence type="ECO:0000313" key="7">
    <source>
        <dbReference type="Proteomes" id="UP000002019"/>
    </source>
</evidence>
<dbReference type="EMBL" id="CU466930">
    <property type="protein sequence ID" value="CAO81208.1"/>
    <property type="molecule type" value="Genomic_DNA"/>
</dbReference>
<keyword evidence="2 5" id="KW-0812">Transmembrane</keyword>
<feature type="transmembrane region" description="Helical" evidence="5">
    <location>
        <begin position="56"/>
        <end position="74"/>
    </location>
</feature>
<comment type="subcellular location">
    <subcellularLocation>
        <location evidence="1">Membrane</location>
        <topology evidence="1">Multi-pass membrane protein</topology>
    </subcellularLocation>
</comment>
<accession>B0VJU5</accession>
<proteinExistence type="predicted"/>
<evidence type="ECO:0000256" key="2">
    <source>
        <dbReference type="ARBA" id="ARBA00022692"/>
    </source>
</evidence>
<dbReference type="KEGG" id="caci:CLOAM1354"/>
<dbReference type="Pfam" id="PF02361">
    <property type="entry name" value="CbiQ"/>
    <property type="match status" value="1"/>
</dbReference>
<feature type="transmembrane region" description="Helical" evidence="5">
    <location>
        <begin position="94"/>
        <end position="115"/>
    </location>
</feature>
<protein>
    <submittedName>
        <fullName evidence="6">Cobalt transport system permease protein (ABC transporter) (CbiQ-like)</fullName>
    </submittedName>
</protein>
<dbReference type="CDD" id="cd16914">
    <property type="entry name" value="EcfT"/>
    <property type="match status" value="1"/>
</dbReference>
<gene>
    <name evidence="6" type="ordered locus">CLOAM1354</name>
</gene>
<dbReference type="eggNOG" id="COG0619">
    <property type="taxonomic scope" value="Bacteria"/>
</dbReference>
<dbReference type="OrthoDB" id="8075495at2"/>
<dbReference type="RefSeq" id="WP_015425066.1">
    <property type="nucleotide sequence ID" value="NC_020449.1"/>
</dbReference>
<dbReference type="HOGENOM" id="CLU_1150281_0_0_0"/>
<organism evidence="6 7">
    <name type="scientific">Cloacimonas acidaminovorans (strain Evry)</name>
    <dbReference type="NCBI Taxonomy" id="459349"/>
    <lineage>
        <taxon>Bacteria</taxon>
        <taxon>Pseudomonadati</taxon>
        <taxon>Candidatus Cloacimonadota</taxon>
        <taxon>Candidatus Cloacimonadia</taxon>
        <taxon>Candidatus Cloacimonadales</taxon>
        <taxon>Candidatus Cloacimonadaceae</taxon>
        <taxon>Candidatus Cloacimonas</taxon>
    </lineage>
</organism>
<dbReference type="AlphaFoldDB" id="B0VJU5"/>
<dbReference type="PANTHER" id="PTHR33514">
    <property type="entry name" value="PROTEIN ABCI12, CHLOROPLASTIC"/>
    <property type="match status" value="1"/>
</dbReference>
<keyword evidence="7" id="KW-1185">Reference proteome</keyword>
<dbReference type="Proteomes" id="UP000002019">
    <property type="component" value="Chromosome"/>
</dbReference>
<dbReference type="GO" id="GO:0005886">
    <property type="term" value="C:plasma membrane"/>
    <property type="evidence" value="ECO:0007669"/>
    <property type="project" value="UniProtKB-ARBA"/>
</dbReference>
<feature type="transmembrane region" description="Helical" evidence="5">
    <location>
        <begin position="12"/>
        <end position="44"/>
    </location>
</feature>